<dbReference type="InterPro" id="IPR020846">
    <property type="entry name" value="MFS_dom"/>
</dbReference>
<feature type="transmembrane region" description="Helical" evidence="4">
    <location>
        <begin position="176"/>
        <end position="196"/>
    </location>
</feature>
<feature type="transmembrane region" description="Helical" evidence="4">
    <location>
        <begin position="52"/>
        <end position="73"/>
    </location>
</feature>
<protein>
    <submittedName>
        <fullName evidence="6">MFS transporter</fullName>
    </submittedName>
</protein>
<evidence type="ECO:0000259" key="5">
    <source>
        <dbReference type="PROSITE" id="PS50850"/>
    </source>
</evidence>
<feature type="transmembrane region" description="Helical" evidence="4">
    <location>
        <begin position="313"/>
        <end position="336"/>
    </location>
</feature>
<dbReference type="RefSeq" id="WP_148750644.1">
    <property type="nucleotide sequence ID" value="NZ_VSSR01000016.1"/>
</dbReference>
<feature type="transmembrane region" description="Helical" evidence="4">
    <location>
        <begin position="109"/>
        <end position="133"/>
    </location>
</feature>
<feature type="transmembrane region" description="Helical" evidence="4">
    <location>
        <begin position="381"/>
        <end position="399"/>
    </location>
</feature>
<dbReference type="Pfam" id="PF07690">
    <property type="entry name" value="MFS_1"/>
    <property type="match status" value="1"/>
</dbReference>
<dbReference type="GO" id="GO:0022857">
    <property type="term" value="F:transmembrane transporter activity"/>
    <property type="evidence" value="ECO:0007669"/>
    <property type="project" value="InterPro"/>
</dbReference>
<evidence type="ECO:0000256" key="1">
    <source>
        <dbReference type="ARBA" id="ARBA00022692"/>
    </source>
</evidence>
<dbReference type="PROSITE" id="PS50850">
    <property type="entry name" value="MFS"/>
    <property type="match status" value="1"/>
</dbReference>
<dbReference type="PANTHER" id="PTHR23534">
    <property type="entry name" value="MFS PERMEASE"/>
    <property type="match status" value="1"/>
</dbReference>
<gene>
    <name evidence="6" type="ORF">FXB38_09730</name>
</gene>
<keyword evidence="1 4" id="KW-0812">Transmembrane</keyword>
<keyword evidence="7" id="KW-1185">Reference proteome</keyword>
<feature type="transmembrane region" description="Helical" evidence="4">
    <location>
        <begin position="145"/>
        <end position="164"/>
    </location>
</feature>
<feature type="transmembrane region" description="Helical" evidence="4">
    <location>
        <begin position="80"/>
        <end position="103"/>
    </location>
</feature>
<dbReference type="AlphaFoldDB" id="A0A5S4WW22"/>
<dbReference type="InterPro" id="IPR036259">
    <property type="entry name" value="MFS_trans_sf"/>
</dbReference>
<dbReference type="InterPro" id="IPR011701">
    <property type="entry name" value="MFS"/>
</dbReference>
<feature type="transmembrane region" description="Helical" evidence="4">
    <location>
        <begin position="357"/>
        <end position="375"/>
    </location>
</feature>
<evidence type="ECO:0000256" key="4">
    <source>
        <dbReference type="SAM" id="Phobius"/>
    </source>
</evidence>
<feature type="transmembrane region" description="Helical" evidence="4">
    <location>
        <begin position="224"/>
        <end position="244"/>
    </location>
</feature>
<feature type="domain" description="Major facilitator superfamily (MFS) profile" evidence="5">
    <location>
        <begin position="223"/>
        <end position="421"/>
    </location>
</feature>
<evidence type="ECO:0000313" key="6">
    <source>
        <dbReference type="EMBL" id="TYL85813.1"/>
    </source>
</evidence>
<organism evidence="6 7">
    <name type="scientific">Bradyrhizobium cytisi</name>
    <dbReference type="NCBI Taxonomy" id="515489"/>
    <lineage>
        <taxon>Bacteria</taxon>
        <taxon>Pseudomonadati</taxon>
        <taxon>Pseudomonadota</taxon>
        <taxon>Alphaproteobacteria</taxon>
        <taxon>Hyphomicrobiales</taxon>
        <taxon>Nitrobacteraceae</taxon>
        <taxon>Bradyrhizobium</taxon>
    </lineage>
</organism>
<evidence type="ECO:0000256" key="2">
    <source>
        <dbReference type="ARBA" id="ARBA00022989"/>
    </source>
</evidence>
<proteinExistence type="predicted"/>
<comment type="caution">
    <text evidence="6">The sequence shown here is derived from an EMBL/GenBank/DDBJ whole genome shotgun (WGS) entry which is preliminary data.</text>
</comment>
<feature type="transmembrane region" description="Helical" evidence="4">
    <location>
        <begin position="21"/>
        <end position="46"/>
    </location>
</feature>
<dbReference type="SUPFAM" id="SSF103473">
    <property type="entry name" value="MFS general substrate transporter"/>
    <property type="match status" value="1"/>
</dbReference>
<feature type="transmembrane region" description="Helical" evidence="4">
    <location>
        <begin position="288"/>
        <end position="307"/>
    </location>
</feature>
<sequence>MSMPPNGWRLLLGYGVGRSTWILAACQAFYFMGVSIDLTLTAIVGLKLAPTPALATFPLAAITIVGTLCSFGTGLAVGRIGYIAVMIAGATTAAVGAAVSVLAITTGSFWLLCCGTGLVGAYRSTGGYIRYMAADRAPDGQRERAVSFILYGGLVAAFAGPFVATSASDFFGAQYAGAYAMVGVFALTNIPLMLSLRAGRIGPKTQTDKLTPVPLSSVKASKDFYCGLFALAGSGALMTMIMAIGPLGSHECGHSASVGAAIIQWHLVGMFAPALISGNILTRVGPGWTGMIGAGLFAAGAVGGVLGTSATNFLIALALNGIGWNFLYLAGTTFLVRSYPPGRGGRIQAVAEGLGQSTGVLASLTASSVFVLLGWEGVNWPVLGISLVLIFVLVLAGGLKSISVSEPTSAPSLQPTPETRG</sequence>
<name>A0A5S4WW22_9BRAD</name>
<dbReference type="PANTHER" id="PTHR23534:SF1">
    <property type="entry name" value="MAJOR FACILITATOR SUPERFAMILY PROTEIN"/>
    <property type="match status" value="1"/>
</dbReference>
<evidence type="ECO:0000313" key="7">
    <source>
        <dbReference type="Proteomes" id="UP000324853"/>
    </source>
</evidence>
<keyword evidence="3 4" id="KW-0472">Membrane</keyword>
<reference evidence="6 7" key="1">
    <citation type="submission" date="2019-08" db="EMBL/GenBank/DDBJ databases">
        <title>Bradyrhizobium hipponensis sp. nov., a rhizobium isolated from a Lupinus angustifolius root nodule in Tunisia.</title>
        <authorList>
            <person name="Off K."/>
            <person name="Rejili M."/>
            <person name="Mars M."/>
            <person name="Brachmann A."/>
            <person name="Marin M."/>
        </authorList>
    </citation>
    <scope>NUCLEOTIDE SEQUENCE [LARGE SCALE GENOMIC DNA]</scope>
    <source>
        <strain evidence="6 7">CTAW11</strain>
    </source>
</reference>
<feature type="transmembrane region" description="Helical" evidence="4">
    <location>
        <begin position="256"/>
        <end position="276"/>
    </location>
</feature>
<dbReference type="OrthoDB" id="8558006at2"/>
<dbReference type="EMBL" id="VSSR01000016">
    <property type="protein sequence ID" value="TYL85813.1"/>
    <property type="molecule type" value="Genomic_DNA"/>
</dbReference>
<keyword evidence="2 4" id="KW-1133">Transmembrane helix</keyword>
<accession>A0A5S4WW22</accession>
<dbReference type="Proteomes" id="UP000324853">
    <property type="component" value="Unassembled WGS sequence"/>
</dbReference>
<dbReference type="Gene3D" id="1.20.1250.20">
    <property type="entry name" value="MFS general substrate transporter like domains"/>
    <property type="match status" value="1"/>
</dbReference>
<evidence type="ECO:0000256" key="3">
    <source>
        <dbReference type="ARBA" id="ARBA00023136"/>
    </source>
</evidence>